<feature type="region of interest" description="Disordered" evidence="3">
    <location>
        <begin position="1"/>
        <end position="188"/>
    </location>
</feature>
<evidence type="ECO:0000313" key="6">
    <source>
        <dbReference type="Proteomes" id="UP000757232"/>
    </source>
</evidence>
<dbReference type="Proteomes" id="UP000757232">
    <property type="component" value="Unassembled WGS sequence"/>
</dbReference>
<evidence type="ECO:0000256" key="2">
    <source>
        <dbReference type="PROSITE-ProRule" id="PRU00176"/>
    </source>
</evidence>
<protein>
    <submittedName>
        <fullName evidence="5">RNA-binding domain-containing protein</fullName>
    </submittedName>
</protein>
<dbReference type="OrthoDB" id="439808at2759"/>
<dbReference type="EMBL" id="LNZH02000180">
    <property type="protein sequence ID" value="OCB88328.1"/>
    <property type="molecule type" value="Genomic_DNA"/>
</dbReference>
<dbReference type="SUPFAM" id="SSF54928">
    <property type="entry name" value="RNA-binding domain, RBD"/>
    <property type="match status" value="1"/>
</dbReference>
<dbReference type="PROSITE" id="PS50102">
    <property type="entry name" value="RRM"/>
    <property type="match status" value="2"/>
</dbReference>
<feature type="region of interest" description="Disordered" evidence="3">
    <location>
        <begin position="527"/>
        <end position="580"/>
    </location>
</feature>
<dbReference type="AlphaFoldDB" id="A0A9Q5HYG2"/>
<keyword evidence="1 2" id="KW-0694">RNA-binding</keyword>
<dbReference type="InterPro" id="IPR035979">
    <property type="entry name" value="RBD_domain_sf"/>
</dbReference>
<feature type="compositionally biased region" description="Acidic residues" evidence="3">
    <location>
        <begin position="84"/>
        <end position="94"/>
    </location>
</feature>
<dbReference type="Gene3D" id="3.30.70.330">
    <property type="match status" value="2"/>
</dbReference>
<feature type="compositionally biased region" description="Low complexity" evidence="3">
    <location>
        <begin position="566"/>
        <end position="575"/>
    </location>
</feature>
<organism evidence="5 6">
    <name type="scientific">Sanghuangporus baumii</name>
    <name type="common">Phellinus baumii</name>
    <dbReference type="NCBI Taxonomy" id="108892"/>
    <lineage>
        <taxon>Eukaryota</taxon>
        <taxon>Fungi</taxon>
        <taxon>Dikarya</taxon>
        <taxon>Basidiomycota</taxon>
        <taxon>Agaricomycotina</taxon>
        <taxon>Agaricomycetes</taxon>
        <taxon>Hymenochaetales</taxon>
        <taxon>Hymenochaetaceae</taxon>
        <taxon>Sanghuangporus</taxon>
    </lineage>
</organism>
<gene>
    <name evidence="5" type="ORF">A7U60_g4530</name>
</gene>
<dbReference type="InterPro" id="IPR000504">
    <property type="entry name" value="RRM_dom"/>
</dbReference>
<evidence type="ECO:0000313" key="5">
    <source>
        <dbReference type="EMBL" id="OCB88328.1"/>
    </source>
</evidence>
<dbReference type="PANTHER" id="PTHR48024:SF11">
    <property type="entry name" value="NUCLEAR LOCALIZATION SEQUENCE-BINDING PROTEIN"/>
    <property type="match status" value="1"/>
</dbReference>
<feature type="compositionally biased region" description="Acidic residues" evidence="3">
    <location>
        <begin position="269"/>
        <end position="288"/>
    </location>
</feature>
<evidence type="ECO:0000256" key="3">
    <source>
        <dbReference type="SAM" id="MobiDB-lite"/>
    </source>
</evidence>
<comment type="caution">
    <text evidence="5">The sequence shown here is derived from an EMBL/GenBank/DDBJ whole genome shotgun (WGS) entry which is preliminary data.</text>
</comment>
<feature type="domain" description="RRM" evidence="4">
    <location>
        <begin position="442"/>
        <end position="533"/>
    </location>
</feature>
<dbReference type="SMART" id="SM00360">
    <property type="entry name" value="RRM"/>
    <property type="match status" value="2"/>
</dbReference>
<dbReference type="InterPro" id="IPR012677">
    <property type="entry name" value="Nucleotide-bd_a/b_plait_sf"/>
</dbReference>
<dbReference type="Pfam" id="PF00076">
    <property type="entry name" value="RRM_1"/>
    <property type="match status" value="2"/>
</dbReference>
<dbReference type="GO" id="GO:0005634">
    <property type="term" value="C:nucleus"/>
    <property type="evidence" value="ECO:0007669"/>
    <property type="project" value="TreeGrafter"/>
</dbReference>
<dbReference type="PANTHER" id="PTHR48024">
    <property type="entry name" value="GEO13361P1-RELATED"/>
    <property type="match status" value="1"/>
</dbReference>
<dbReference type="GO" id="GO:0003723">
    <property type="term" value="F:RNA binding"/>
    <property type="evidence" value="ECO:0007669"/>
    <property type="project" value="UniProtKB-UniRule"/>
</dbReference>
<feature type="region of interest" description="Disordered" evidence="3">
    <location>
        <begin position="203"/>
        <end position="342"/>
    </location>
</feature>
<feature type="compositionally biased region" description="Acidic residues" evidence="3">
    <location>
        <begin position="527"/>
        <end position="538"/>
    </location>
</feature>
<feature type="compositionally biased region" description="Basic and acidic residues" evidence="3">
    <location>
        <begin position="294"/>
        <end position="315"/>
    </location>
</feature>
<proteinExistence type="predicted"/>
<evidence type="ECO:0000259" key="4">
    <source>
        <dbReference type="PROSITE" id="PS50102"/>
    </source>
</evidence>
<feature type="domain" description="RRM" evidence="4">
    <location>
        <begin position="343"/>
        <end position="421"/>
    </location>
</feature>
<feature type="compositionally biased region" description="Basic and acidic residues" evidence="3">
    <location>
        <begin position="134"/>
        <end position="147"/>
    </location>
</feature>
<evidence type="ECO:0000256" key="1">
    <source>
        <dbReference type="ARBA" id="ARBA00022884"/>
    </source>
</evidence>
<reference evidence="5" key="1">
    <citation type="submission" date="2016-06" db="EMBL/GenBank/DDBJ databases">
        <title>Draft Genome sequence of the fungus Inonotus baumii.</title>
        <authorList>
            <person name="Zhu H."/>
            <person name="Lin W."/>
        </authorList>
    </citation>
    <scope>NUCLEOTIDE SEQUENCE</scope>
    <source>
        <strain evidence="5">821</strain>
    </source>
</reference>
<sequence length="593" mass="64106">MAKSEKKSDKKDKKAKEPKEVKTISAAKEVPAKPSKSVVNGKTKPAKPVKKQESSSDESSEDEKPIERASQVANKKSKSKEDSSSEESSEESSSEDQKPKTSVKNVKSKSDSSSSSSLETSDEESDGGSDSSSEDGKPNGKSDEKVNPKVRTHPFTNKRLDKLSLQTARNGKAVPKTKPHKEASEESSEVYLFRIALMISKNNPWPQESSGEENEDEKPKAAQVKDVSTSEKAGKDQSSSSSGDSSDESSNEEEVKAAPAPSKTKESDSSSEEESNDSDSDEDEDAEMENTTAAKKETSQKKEDLSKAGKRKTDEATTAPAKKVKLADGDATKPSSDSSDDSKVVFVGQLSWNVDNDWLAQEFADCGEVVSARVQMDRNTSKSRGFGFVDFATVEGANAAIALNGIKEIDGRTVKLDKSSTRSRDPEKRAKAFGDVPSEPSTVLFVGNVSFNTTEDGLWEIFSEYGEVKSVRLPTDRDSQRPKGFGYVEFVDIESSKKAFEGAWAEGSEEDEAGVEEVVIVDGVVVEEETEEDEEVPEEALGVGEAAEEDAEQLQPVEEHVQEGPSSSRAKSSGSNILCSSDDSFARVRLCDL</sequence>
<accession>A0A9Q5HYG2</accession>
<name>A0A9Q5HYG2_SANBA</name>
<dbReference type="InterPro" id="IPR050886">
    <property type="entry name" value="RNA-binding_reg"/>
</dbReference>
<keyword evidence="6" id="KW-1185">Reference proteome</keyword>
<feature type="compositionally biased region" description="Basic and acidic residues" evidence="3">
    <location>
        <begin position="1"/>
        <end position="22"/>
    </location>
</feature>